<dbReference type="Proteomes" id="UP000255355">
    <property type="component" value="Unassembled WGS sequence"/>
</dbReference>
<keyword evidence="2" id="KW-0472">Membrane</keyword>
<evidence type="ECO:0000256" key="2">
    <source>
        <dbReference type="SAM" id="Phobius"/>
    </source>
</evidence>
<reference evidence="3 4" key="1">
    <citation type="submission" date="2018-07" db="EMBL/GenBank/DDBJ databases">
        <title>Genomic Encyclopedia of Type Strains, Phase IV (KMG-IV): sequencing the most valuable type-strain genomes for metagenomic binning, comparative biology and taxonomic classification.</title>
        <authorList>
            <person name="Goeker M."/>
        </authorList>
    </citation>
    <scope>NUCLEOTIDE SEQUENCE [LARGE SCALE GENOMIC DNA]</scope>
    <source>
        <strain evidence="3 4">DSM 44952</strain>
    </source>
</reference>
<dbReference type="AlphaFoldDB" id="A0A370GYZ0"/>
<accession>A0A370GYZ0</accession>
<feature type="region of interest" description="Disordered" evidence="1">
    <location>
        <begin position="71"/>
        <end position="96"/>
    </location>
</feature>
<dbReference type="RefSeq" id="WP_068022730.1">
    <property type="nucleotide sequence ID" value="NZ_QQAZ01000008.1"/>
</dbReference>
<keyword evidence="2" id="KW-0812">Transmembrane</keyword>
<evidence type="ECO:0000256" key="1">
    <source>
        <dbReference type="SAM" id="MobiDB-lite"/>
    </source>
</evidence>
<comment type="caution">
    <text evidence="3">The sequence shown here is derived from an EMBL/GenBank/DDBJ whole genome shotgun (WGS) entry which is preliminary data.</text>
</comment>
<name>A0A370GYZ0_9NOCA</name>
<protein>
    <submittedName>
        <fullName evidence="3">Uncharacterized protein</fullName>
    </submittedName>
</protein>
<keyword evidence="2" id="KW-1133">Transmembrane helix</keyword>
<dbReference type="STRING" id="1210089.GCA_001613165_04451"/>
<gene>
    <name evidence="3" type="ORF">DFR68_108333</name>
</gene>
<dbReference type="EMBL" id="QQAZ01000008">
    <property type="protein sequence ID" value="RDI48500.1"/>
    <property type="molecule type" value="Genomic_DNA"/>
</dbReference>
<sequence>MTSLPELLGQVPPAVAHGVVATLSWAGAEVGAGWAAATTLQRVLTSGGPVLVAVAVVLVAAGLVWAKLHGRPDSAGSGGGEEGSGGGGDVGFEPGG</sequence>
<feature type="compositionally biased region" description="Gly residues" evidence="1">
    <location>
        <begin position="76"/>
        <end position="96"/>
    </location>
</feature>
<organism evidence="3 4">
    <name type="scientific">Nocardia mexicana</name>
    <dbReference type="NCBI Taxonomy" id="279262"/>
    <lineage>
        <taxon>Bacteria</taxon>
        <taxon>Bacillati</taxon>
        <taxon>Actinomycetota</taxon>
        <taxon>Actinomycetes</taxon>
        <taxon>Mycobacteriales</taxon>
        <taxon>Nocardiaceae</taxon>
        <taxon>Nocardia</taxon>
    </lineage>
</organism>
<evidence type="ECO:0000313" key="3">
    <source>
        <dbReference type="EMBL" id="RDI48500.1"/>
    </source>
</evidence>
<keyword evidence="4" id="KW-1185">Reference proteome</keyword>
<feature type="transmembrane region" description="Helical" evidence="2">
    <location>
        <begin position="48"/>
        <end position="66"/>
    </location>
</feature>
<evidence type="ECO:0000313" key="4">
    <source>
        <dbReference type="Proteomes" id="UP000255355"/>
    </source>
</evidence>
<proteinExistence type="predicted"/>